<dbReference type="GeneID" id="92749806"/>
<keyword evidence="2" id="KW-0812">Transmembrane</keyword>
<evidence type="ECO:0000256" key="3">
    <source>
        <dbReference type="SAM" id="SignalP"/>
    </source>
</evidence>
<feature type="transmembrane region" description="Helical" evidence="2">
    <location>
        <begin position="302"/>
        <end position="323"/>
    </location>
</feature>
<sequence length="341" mass="36275">MKKFIASAVAAATAFTVTVPTTHAATLTPADNGQCRVTLNDAERGPAWQAERIAKTLTHGMYATAVAEAFEATFEGLKPLGDDHLTQPAIITVQEIRLAGEEPGARPDYDAARAATKAKLAELGLTSTDADFYLDMKQGSQIPLSPAGKALKGSAGWYIGIDGSVPEVNDLGPDYEFGRTGANTARFLKHMPEWQRNAFAANMSKTYFGQAFDSLESRYYHPLSRAKKCDDNPPLLFSMQNAELPAAPELKNTLPGKPADPDKPAEPSPEPSPEPDKPTPTPGTPTPDTPAPEQPKTFDAKLAEIIGIIAAVLTALGALFALLKTAGFNVPDLPQIPGLNK</sequence>
<feature type="signal peptide" evidence="3">
    <location>
        <begin position="1"/>
        <end position="24"/>
    </location>
</feature>
<dbReference type="RefSeq" id="WP_143028450.1">
    <property type="nucleotide sequence ID" value="NZ_CP047198.1"/>
</dbReference>
<evidence type="ECO:0000313" key="5">
    <source>
        <dbReference type="Proteomes" id="UP000683520"/>
    </source>
</evidence>
<keyword evidence="3" id="KW-0732">Signal</keyword>
<keyword evidence="5" id="KW-1185">Reference proteome</keyword>
<dbReference type="EMBL" id="CP077302">
    <property type="protein sequence ID" value="QXB17577.1"/>
    <property type="molecule type" value="Genomic_DNA"/>
</dbReference>
<name>A0ABX8KSW9_9CORY</name>
<protein>
    <submittedName>
        <fullName evidence="4">Uncharacterized protein</fullName>
    </submittedName>
</protein>
<keyword evidence="2" id="KW-0472">Membrane</keyword>
<gene>
    <name evidence="4" type="ORF">I6L55_06420</name>
</gene>
<accession>A0ABX8KSW9</accession>
<evidence type="ECO:0000256" key="1">
    <source>
        <dbReference type="SAM" id="MobiDB-lite"/>
    </source>
</evidence>
<reference evidence="4 5" key="1">
    <citation type="submission" date="2021-06" db="EMBL/GenBank/DDBJ databases">
        <title>FDA dAtabase for Regulatory Grade micrObial Sequences (FDA-ARGOS): Supporting development and validation of Infectious Disease Dx tests.</title>
        <authorList>
            <person name="Sproer C."/>
            <person name="Gronow S."/>
            <person name="Severitt S."/>
            <person name="Schroder I."/>
            <person name="Tallon L."/>
            <person name="Sadzewicz L."/>
            <person name="Zhao X."/>
            <person name="Boylan J."/>
            <person name="Ott S."/>
            <person name="Bowen H."/>
            <person name="Vavikolanu K."/>
            <person name="Mehta A."/>
            <person name="Aluvathingal J."/>
            <person name="Nadendla S."/>
            <person name="Lowell S."/>
            <person name="Myers T."/>
            <person name="Yan Y."/>
        </authorList>
    </citation>
    <scope>NUCLEOTIDE SEQUENCE [LARGE SCALE GENOMIC DNA]</scope>
    <source>
        <strain evidence="4 5">FDAARGOS 1425</strain>
    </source>
</reference>
<feature type="chain" id="PRO_5046287119" evidence="3">
    <location>
        <begin position="25"/>
        <end position="341"/>
    </location>
</feature>
<feature type="region of interest" description="Disordered" evidence="1">
    <location>
        <begin position="249"/>
        <end position="297"/>
    </location>
</feature>
<dbReference type="Proteomes" id="UP000683520">
    <property type="component" value="Chromosome"/>
</dbReference>
<organism evidence="4 5">
    <name type="scientific">Corynebacterium coyleae</name>
    <dbReference type="NCBI Taxonomy" id="53374"/>
    <lineage>
        <taxon>Bacteria</taxon>
        <taxon>Bacillati</taxon>
        <taxon>Actinomycetota</taxon>
        <taxon>Actinomycetes</taxon>
        <taxon>Mycobacteriales</taxon>
        <taxon>Corynebacteriaceae</taxon>
        <taxon>Corynebacterium</taxon>
    </lineage>
</organism>
<evidence type="ECO:0000256" key="2">
    <source>
        <dbReference type="SAM" id="Phobius"/>
    </source>
</evidence>
<feature type="compositionally biased region" description="Pro residues" evidence="1">
    <location>
        <begin position="266"/>
        <end position="293"/>
    </location>
</feature>
<keyword evidence="2" id="KW-1133">Transmembrane helix</keyword>
<proteinExistence type="predicted"/>
<evidence type="ECO:0000313" key="4">
    <source>
        <dbReference type="EMBL" id="QXB17577.1"/>
    </source>
</evidence>